<feature type="transmembrane region" description="Helical" evidence="8">
    <location>
        <begin position="6"/>
        <end position="25"/>
    </location>
</feature>
<dbReference type="GO" id="GO:0015293">
    <property type="term" value="F:symporter activity"/>
    <property type="evidence" value="ECO:0007669"/>
    <property type="project" value="UniProtKB-KW"/>
</dbReference>
<dbReference type="Proteomes" id="UP001156870">
    <property type="component" value="Unassembled WGS sequence"/>
</dbReference>
<feature type="transmembrane region" description="Helical" evidence="8">
    <location>
        <begin position="337"/>
        <end position="366"/>
    </location>
</feature>
<evidence type="ECO:0000256" key="4">
    <source>
        <dbReference type="ARBA" id="ARBA00022692"/>
    </source>
</evidence>
<feature type="transmembrane region" description="Helical" evidence="8">
    <location>
        <begin position="190"/>
        <end position="214"/>
    </location>
</feature>
<comment type="subcellular location">
    <subcellularLocation>
        <location evidence="1">Cell membrane</location>
        <topology evidence="1">Multi-pass membrane protein</topology>
    </subcellularLocation>
</comment>
<dbReference type="Pfam" id="PF00375">
    <property type="entry name" value="SDF"/>
    <property type="match status" value="1"/>
</dbReference>
<dbReference type="GO" id="GO:0005886">
    <property type="term" value="C:plasma membrane"/>
    <property type="evidence" value="ECO:0007669"/>
    <property type="project" value="UniProtKB-SubCell"/>
</dbReference>
<name>A0AA37TBA5_9GAMM</name>
<evidence type="ECO:0000256" key="5">
    <source>
        <dbReference type="ARBA" id="ARBA00022847"/>
    </source>
</evidence>
<keyword evidence="6 8" id="KW-1133">Transmembrane helix</keyword>
<dbReference type="GO" id="GO:0006835">
    <property type="term" value="P:dicarboxylic acid transport"/>
    <property type="evidence" value="ECO:0007669"/>
    <property type="project" value="TreeGrafter"/>
</dbReference>
<gene>
    <name evidence="9" type="ORF">GCM10007877_39960</name>
</gene>
<evidence type="ECO:0000256" key="6">
    <source>
        <dbReference type="ARBA" id="ARBA00022989"/>
    </source>
</evidence>
<comment type="caution">
    <text evidence="9">The sequence shown here is derived from an EMBL/GenBank/DDBJ whole genome shotgun (WGS) entry which is preliminary data.</text>
</comment>
<organism evidence="9 10">
    <name type="scientific">Marinibactrum halimedae</name>
    <dbReference type="NCBI Taxonomy" id="1444977"/>
    <lineage>
        <taxon>Bacteria</taxon>
        <taxon>Pseudomonadati</taxon>
        <taxon>Pseudomonadota</taxon>
        <taxon>Gammaproteobacteria</taxon>
        <taxon>Cellvibrionales</taxon>
        <taxon>Cellvibrionaceae</taxon>
        <taxon>Marinibactrum</taxon>
    </lineage>
</organism>
<reference evidence="9 10" key="1">
    <citation type="journal article" date="2014" name="Int. J. Syst. Evol. Microbiol.">
        <title>Complete genome sequence of Corynebacterium casei LMG S-19264T (=DSM 44701T), isolated from a smear-ripened cheese.</title>
        <authorList>
            <consortium name="US DOE Joint Genome Institute (JGI-PGF)"/>
            <person name="Walter F."/>
            <person name="Albersmeier A."/>
            <person name="Kalinowski J."/>
            <person name="Ruckert C."/>
        </authorList>
    </citation>
    <scope>NUCLEOTIDE SEQUENCE [LARGE SCALE GENOMIC DNA]</scope>
    <source>
        <strain evidence="9 10">NBRC 110095</strain>
    </source>
</reference>
<feature type="transmembrane region" description="Helical" evidence="8">
    <location>
        <begin position="61"/>
        <end position="79"/>
    </location>
</feature>
<dbReference type="PRINTS" id="PR00173">
    <property type="entry name" value="EDTRNSPORT"/>
</dbReference>
<evidence type="ECO:0000256" key="3">
    <source>
        <dbReference type="ARBA" id="ARBA00022475"/>
    </source>
</evidence>
<dbReference type="PANTHER" id="PTHR42865">
    <property type="entry name" value="PROTON/GLUTAMATE-ASPARTATE SYMPORTER"/>
    <property type="match status" value="1"/>
</dbReference>
<dbReference type="InterPro" id="IPR036458">
    <property type="entry name" value="Na:dicarbo_symporter_sf"/>
</dbReference>
<evidence type="ECO:0000313" key="9">
    <source>
        <dbReference type="EMBL" id="GLS28277.1"/>
    </source>
</evidence>
<dbReference type="SUPFAM" id="SSF118215">
    <property type="entry name" value="Proton glutamate symport protein"/>
    <property type="match status" value="1"/>
</dbReference>
<keyword evidence="7 8" id="KW-0472">Membrane</keyword>
<dbReference type="Gene3D" id="1.10.3860.10">
    <property type="entry name" value="Sodium:dicarboxylate symporter"/>
    <property type="match status" value="1"/>
</dbReference>
<evidence type="ECO:0000256" key="7">
    <source>
        <dbReference type="ARBA" id="ARBA00023136"/>
    </source>
</evidence>
<evidence type="ECO:0000256" key="8">
    <source>
        <dbReference type="SAM" id="Phobius"/>
    </source>
</evidence>
<feature type="transmembrane region" description="Helical" evidence="8">
    <location>
        <begin position="91"/>
        <end position="112"/>
    </location>
</feature>
<protein>
    <submittedName>
        <fullName evidence="9">Proton/glutamate symporter</fullName>
    </submittedName>
</protein>
<dbReference type="RefSeq" id="WP_232594547.1">
    <property type="nucleotide sequence ID" value="NZ_BSPD01000103.1"/>
</dbReference>
<proteinExistence type="predicted"/>
<evidence type="ECO:0000256" key="1">
    <source>
        <dbReference type="ARBA" id="ARBA00004651"/>
    </source>
</evidence>
<sequence>MSLTTRILIAMATGISLGVLLNSAMEYQWLPASFEQVLNTFIIDGAFDVVGQIFVKSLKLLVVPLVFISLVCGCASLGGNSRLGPIAGRTLLLYMFTTAAAISLALLAGTLVQPGAGIGLAEMGSFAPKEAPAFKEVLINIFPSNPIQAMAEANMLQVIVFSVLTGLALSKMQGESGKTLRNWFESMNELVMKMVTMLMNLAPYGVFCLLAGLFAELGIEAIAKLIKYFLTVVVVLMLHAFGVYTALFKFFTGLSPLMLIQKMRSTLAFAFSTSSSSATLPVTLNTVENRLGVHNRVASFTIPLGATINMDGTAIMQGVATAFIAQAYGVDIGFSGYLMVVLTATMASVGTAGVPGVGLVTLAMVLQQVNLPVEGVALIIGVDRLLDMIRTAVNITGDSVVSTIVAKKEGALDEAIFNDPNAGLAELENEEESEAALQTAKP</sequence>
<keyword evidence="3" id="KW-1003">Cell membrane</keyword>
<keyword evidence="10" id="KW-1185">Reference proteome</keyword>
<keyword evidence="5" id="KW-0769">Symport</keyword>
<accession>A0AA37TBA5</accession>
<feature type="transmembrane region" description="Helical" evidence="8">
    <location>
        <begin position="226"/>
        <end position="247"/>
    </location>
</feature>
<dbReference type="PANTHER" id="PTHR42865:SF7">
    <property type="entry name" value="PROTON_GLUTAMATE-ASPARTATE SYMPORTER"/>
    <property type="match status" value="1"/>
</dbReference>
<dbReference type="FunFam" id="1.10.3860.10:FF:000001">
    <property type="entry name" value="C4-dicarboxylate transport protein"/>
    <property type="match status" value="1"/>
</dbReference>
<dbReference type="EMBL" id="BSPD01000103">
    <property type="protein sequence ID" value="GLS28277.1"/>
    <property type="molecule type" value="Genomic_DNA"/>
</dbReference>
<keyword evidence="2" id="KW-0813">Transport</keyword>
<dbReference type="InterPro" id="IPR001991">
    <property type="entry name" value="Na-dicarboxylate_symporter"/>
</dbReference>
<keyword evidence="4 8" id="KW-0812">Transmembrane</keyword>
<evidence type="ECO:0000256" key="2">
    <source>
        <dbReference type="ARBA" id="ARBA00022448"/>
    </source>
</evidence>
<evidence type="ECO:0000313" key="10">
    <source>
        <dbReference type="Proteomes" id="UP001156870"/>
    </source>
</evidence>
<dbReference type="AlphaFoldDB" id="A0AA37TBA5"/>